<proteinExistence type="predicted"/>
<gene>
    <name evidence="1" type="ORF">J1N35_013155</name>
</gene>
<organism evidence="1 2">
    <name type="scientific">Gossypium stocksii</name>
    <dbReference type="NCBI Taxonomy" id="47602"/>
    <lineage>
        <taxon>Eukaryota</taxon>
        <taxon>Viridiplantae</taxon>
        <taxon>Streptophyta</taxon>
        <taxon>Embryophyta</taxon>
        <taxon>Tracheophyta</taxon>
        <taxon>Spermatophyta</taxon>
        <taxon>Magnoliopsida</taxon>
        <taxon>eudicotyledons</taxon>
        <taxon>Gunneridae</taxon>
        <taxon>Pentapetalae</taxon>
        <taxon>rosids</taxon>
        <taxon>malvids</taxon>
        <taxon>Malvales</taxon>
        <taxon>Malvaceae</taxon>
        <taxon>Malvoideae</taxon>
        <taxon>Gossypium</taxon>
    </lineage>
</organism>
<evidence type="ECO:0000313" key="1">
    <source>
        <dbReference type="EMBL" id="KAH1096234.1"/>
    </source>
</evidence>
<dbReference type="Proteomes" id="UP000828251">
    <property type="component" value="Unassembled WGS sequence"/>
</dbReference>
<reference evidence="1 2" key="1">
    <citation type="journal article" date="2021" name="Plant Biotechnol. J.">
        <title>Multi-omics assisted identification of the key and species-specific regulatory components of drought-tolerant mechanisms in Gossypium stocksii.</title>
        <authorList>
            <person name="Yu D."/>
            <person name="Ke L."/>
            <person name="Zhang D."/>
            <person name="Wu Y."/>
            <person name="Sun Y."/>
            <person name="Mei J."/>
            <person name="Sun J."/>
            <person name="Sun Y."/>
        </authorList>
    </citation>
    <scope>NUCLEOTIDE SEQUENCE [LARGE SCALE GENOMIC DNA]</scope>
    <source>
        <strain evidence="2">cv. E1</strain>
        <tissue evidence="1">Leaf</tissue>
    </source>
</reference>
<sequence length="84" mass="9492">MDEVVSNLIDVVVELDLVVATHTELQSTLNESVKESIHFLAMVEELPTKEVKEFISLSFDKRGKARATKIPRNMEVKKLEAIIP</sequence>
<comment type="caution">
    <text evidence="1">The sequence shown here is derived from an EMBL/GenBank/DDBJ whole genome shotgun (WGS) entry which is preliminary data.</text>
</comment>
<name>A0A9D3VTN2_9ROSI</name>
<protein>
    <submittedName>
        <fullName evidence="1">Uncharacterized protein</fullName>
    </submittedName>
</protein>
<accession>A0A9D3VTN2</accession>
<evidence type="ECO:0000313" key="2">
    <source>
        <dbReference type="Proteomes" id="UP000828251"/>
    </source>
</evidence>
<keyword evidence="2" id="KW-1185">Reference proteome</keyword>
<dbReference type="AlphaFoldDB" id="A0A9D3VTN2"/>
<dbReference type="EMBL" id="JAIQCV010000005">
    <property type="protein sequence ID" value="KAH1096234.1"/>
    <property type="molecule type" value="Genomic_DNA"/>
</dbReference>